<dbReference type="Proteomes" id="UP000199137">
    <property type="component" value="Unassembled WGS sequence"/>
</dbReference>
<gene>
    <name evidence="2" type="ORF">G3I59_31680</name>
    <name evidence="3" type="ORF">SAMN05421854_112212</name>
</gene>
<dbReference type="AlphaFoldDB" id="A0A1I5YML1"/>
<organism evidence="3 4">
    <name type="scientific">Amycolatopsis rubida</name>
    <dbReference type="NCBI Taxonomy" id="112413"/>
    <lineage>
        <taxon>Bacteria</taxon>
        <taxon>Bacillati</taxon>
        <taxon>Actinomycetota</taxon>
        <taxon>Actinomycetes</taxon>
        <taxon>Pseudonocardiales</taxon>
        <taxon>Pseudonocardiaceae</taxon>
        <taxon>Amycolatopsis</taxon>
    </lineage>
</organism>
<protein>
    <submittedName>
        <fullName evidence="3">Uncharacterized protein</fullName>
    </submittedName>
</protein>
<evidence type="ECO:0000313" key="5">
    <source>
        <dbReference type="Proteomes" id="UP000470404"/>
    </source>
</evidence>
<dbReference type="Proteomes" id="UP000470404">
    <property type="component" value="Unassembled WGS sequence"/>
</dbReference>
<reference evidence="3 4" key="1">
    <citation type="submission" date="2016-10" db="EMBL/GenBank/DDBJ databases">
        <authorList>
            <person name="de Groot N.N."/>
        </authorList>
    </citation>
    <scope>NUCLEOTIDE SEQUENCE [LARGE SCALE GENOMIC DNA]</scope>
    <source>
        <strain evidence="3 4">DSM 44637</strain>
    </source>
</reference>
<evidence type="ECO:0000313" key="2">
    <source>
        <dbReference type="EMBL" id="NEC60023.1"/>
    </source>
</evidence>
<dbReference type="EMBL" id="FOWC01000012">
    <property type="protein sequence ID" value="SFQ45471.1"/>
    <property type="molecule type" value="Genomic_DNA"/>
</dbReference>
<keyword evidence="1" id="KW-0472">Membrane</keyword>
<keyword evidence="1" id="KW-0812">Transmembrane</keyword>
<evidence type="ECO:0000313" key="3">
    <source>
        <dbReference type="EMBL" id="SFQ45471.1"/>
    </source>
</evidence>
<accession>A0A1I5YML1</accession>
<feature type="transmembrane region" description="Helical" evidence="1">
    <location>
        <begin position="76"/>
        <end position="99"/>
    </location>
</feature>
<proteinExistence type="predicted"/>
<feature type="transmembrane region" description="Helical" evidence="1">
    <location>
        <begin position="20"/>
        <end position="41"/>
    </location>
</feature>
<sequence length="100" mass="10355">MDGVSTQPARQAGPGAGPDVKTFGAAALLTFGAGLLGMVGWGLLSSGFGFFLGLVVAGFGIYWWKNLHGKVITRNLPTKSVVILLVVNIVLFGVLVLLAQ</sequence>
<name>A0A1I5YML1_9PSEU</name>
<evidence type="ECO:0000313" key="4">
    <source>
        <dbReference type="Proteomes" id="UP000199137"/>
    </source>
</evidence>
<reference evidence="2 5" key="2">
    <citation type="submission" date="2020-01" db="EMBL/GenBank/DDBJ databases">
        <title>Insect and environment-associated Actinomycetes.</title>
        <authorList>
            <person name="Currrie C."/>
            <person name="Chevrette M."/>
            <person name="Carlson C."/>
            <person name="Stubbendieck R."/>
            <person name="Wendt-Pienkowski E."/>
        </authorList>
    </citation>
    <scope>NUCLEOTIDE SEQUENCE [LARGE SCALE GENOMIC DNA]</scope>
    <source>
        <strain evidence="2 5">SID8386</strain>
    </source>
</reference>
<feature type="transmembrane region" description="Helical" evidence="1">
    <location>
        <begin position="47"/>
        <end position="64"/>
    </location>
</feature>
<keyword evidence="5" id="KW-1185">Reference proteome</keyword>
<dbReference type="EMBL" id="JAAGNC010000165">
    <property type="protein sequence ID" value="NEC60023.1"/>
    <property type="molecule type" value="Genomic_DNA"/>
</dbReference>
<keyword evidence="1" id="KW-1133">Transmembrane helix</keyword>
<evidence type="ECO:0000256" key="1">
    <source>
        <dbReference type="SAM" id="Phobius"/>
    </source>
</evidence>
<dbReference type="RefSeq" id="WP_067577974.1">
    <property type="nucleotide sequence ID" value="NZ_FOWC01000012.1"/>
</dbReference>